<dbReference type="InterPro" id="IPR027417">
    <property type="entry name" value="P-loop_NTPase"/>
</dbReference>
<dbReference type="InterPro" id="IPR044742">
    <property type="entry name" value="DEAD/DEAH_RhlB"/>
</dbReference>
<dbReference type="GO" id="GO:0003724">
    <property type="term" value="F:RNA helicase activity"/>
    <property type="evidence" value="ECO:0007669"/>
    <property type="project" value="UniProtKB-EC"/>
</dbReference>
<feature type="region of interest" description="Disordered" evidence="6">
    <location>
        <begin position="1"/>
        <end position="23"/>
    </location>
</feature>
<reference evidence="9" key="1">
    <citation type="journal article" date="2023" name="Acta Biochim. Biophys. Sin.">
        <title>Transcriptomic and genomic identification of spliceosomal genes from Euglena gracilis.</title>
        <authorList>
            <person name="Gao P."/>
            <person name="Zhong Y."/>
            <person name="Sun C."/>
        </authorList>
    </citation>
    <scope>NUCLEOTIDE SEQUENCE</scope>
</reference>
<evidence type="ECO:0000313" key="9">
    <source>
        <dbReference type="EMBL" id="WMV69925.1"/>
    </source>
</evidence>
<dbReference type="CDD" id="cd00268">
    <property type="entry name" value="DEADc"/>
    <property type="match status" value="1"/>
</dbReference>
<proteinExistence type="evidence at transcript level"/>
<dbReference type="Gene3D" id="3.40.50.300">
    <property type="entry name" value="P-loop containing nucleotide triphosphate hydrolases"/>
    <property type="match status" value="2"/>
</dbReference>
<keyword evidence="3" id="KW-0378">Hydrolase</keyword>
<evidence type="ECO:0000256" key="3">
    <source>
        <dbReference type="ARBA" id="ARBA00022801"/>
    </source>
</evidence>
<evidence type="ECO:0000256" key="1">
    <source>
        <dbReference type="ARBA" id="ARBA00012552"/>
    </source>
</evidence>
<evidence type="ECO:0000256" key="4">
    <source>
        <dbReference type="ARBA" id="ARBA00022806"/>
    </source>
</evidence>
<keyword evidence="5" id="KW-0067">ATP-binding</keyword>
<name>A0AA51UCP0_EUGGR</name>
<dbReference type="Gene3D" id="3.30.70.330">
    <property type="match status" value="2"/>
</dbReference>
<dbReference type="GO" id="GO:0003676">
    <property type="term" value="F:nucleic acid binding"/>
    <property type="evidence" value="ECO:0007669"/>
    <property type="project" value="InterPro"/>
</dbReference>
<dbReference type="SUPFAM" id="SSF52540">
    <property type="entry name" value="P-loop containing nucleoside triphosphate hydrolases"/>
    <property type="match status" value="2"/>
</dbReference>
<feature type="region of interest" description="Disordered" evidence="6">
    <location>
        <begin position="115"/>
        <end position="160"/>
    </location>
</feature>
<feature type="compositionally biased region" description="Pro residues" evidence="6">
    <location>
        <begin position="145"/>
        <end position="155"/>
    </location>
</feature>
<dbReference type="InterPro" id="IPR001650">
    <property type="entry name" value="Helicase_C-like"/>
</dbReference>
<keyword evidence="2" id="KW-0547">Nucleotide-binding</keyword>
<evidence type="ECO:0000259" key="8">
    <source>
        <dbReference type="PROSITE" id="PS51194"/>
    </source>
</evidence>
<dbReference type="AlphaFoldDB" id="A0AA51UCP0"/>
<accession>A0AA51UCP0</accession>
<dbReference type="Pfam" id="PF00271">
    <property type="entry name" value="Helicase_C"/>
    <property type="match status" value="1"/>
</dbReference>
<dbReference type="PANTHER" id="PTHR47958">
    <property type="entry name" value="ATP-DEPENDENT RNA HELICASE DBP3"/>
    <property type="match status" value="1"/>
</dbReference>
<dbReference type="SMART" id="SM00487">
    <property type="entry name" value="DEXDc"/>
    <property type="match status" value="1"/>
</dbReference>
<evidence type="ECO:0000256" key="6">
    <source>
        <dbReference type="SAM" id="MobiDB-lite"/>
    </source>
</evidence>
<evidence type="ECO:0000259" key="7">
    <source>
        <dbReference type="PROSITE" id="PS51192"/>
    </source>
</evidence>
<dbReference type="GO" id="GO:0005524">
    <property type="term" value="F:ATP binding"/>
    <property type="evidence" value="ECO:0007669"/>
    <property type="project" value="UniProtKB-KW"/>
</dbReference>
<organism evidence="9">
    <name type="scientific">Euglena gracilis</name>
    <dbReference type="NCBI Taxonomy" id="3039"/>
    <lineage>
        <taxon>Eukaryota</taxon>
        <taxon>Discoba</taxon>
        <taxon>Euglenozoa</taxon>
        <taxon>Euglenida</taxon>
        <taxon>Spirocuta</taxon>
        <taxon>Euglenophyceae</taxon>
        <taxon>Euglenales</taxon>
        <taxon>Euglenaceae</taxon>
        <taxon>Euglena</taxon>
    </lineage>
</organism>
<feature type="compositionally biased region" description="Low complexity" evidence="6">
    <location>
        <begin position="120"/>
        <end position="133"/>
    </location>
</feature>
<dbReference type="EC" id="3.6.4.13" evidence="1"/>
<dbReference type="SUPFAM" id="SSF54928">
    <property type="entry name" value="RNA-binding domain, RBD"/>
    <property type="match status" value="1"/>
</dbReference>
<dbReference type="GO" id="GO:0016787">
    <property type="term" value="F:hydrolase activity"/>
    <property type="evidence" value="ECO:0007669"/>
    <property type="project" value="UniProtKB-KW"/>
</dbReference>
<evidence type="ECO:0000256" key="5">
    <source>
        <dbReference type="ARBA" id="ARBA00022840"/>
    </source>
</evidence>
<sequence length="946" mass="100708">MAGRPSGAGQPKYYGPKRPSSGTDVCSDAFVPAAARRCVLAVLALMVAALSLPGGTPSVTRPMLWLTRPQQGVRAVSAGHAFPTLRLTPSSIGAAPIEGDDALLNQLRAADIPSVGGVGSAAQPAAASQPTTGGWWSDPGHPDSRPPTGPPPGPPASGAVAATEWQPLARDGEAGAAAPGQWWTPTTAAAAAVAAAAGVGIAGALAGASAAAAPRPGRGSGMCGTVSRVAAGHNSPPEDKRWRTIMVRKCPDGLTEQHLAYHWRELGESAIVDVAWVVERGVFTGAALVEFQTVALAHEAAAYSPIVFNGLACPHCHSAWPYSTLSPSHTLLIANCPPSVEEGFLWQYYGQLGPDAVARIQPFWANDRGGRRSYTFVDLKSPQLAKLASRLPAPVVDGVVLGVAHLGTGGKSGVDTKRVREVALARIQEHMQRLSEEARPTADLLVDAAVPRLWTRSELAARPFRKDFRSHVAPWVWERAPEEGAAFLHEKQITVRGADDLRPVMESAEVDFSNDVNAYLAFHLKAPTPLQSVAWPAILSGRDALVIAPPDNGRVLAFVLPTLVHVLAQPPVQPEEGPICLVLVPSRELVQKVSTELEKFEFPAEMQVAAVHGGREGAANRVSQATKLLTGCEVVVGTPGRMLEFWESGVLSLDRVTMVVVMEADFMLNGQLQGQVRSLVDQVRPDRQLLLFASASAPHLDTAVRDFLEDPVTIMVGDGEEAPLPANVQQRFIFPPPSRPGQEDLLLDVLKSNAQQNPECSRTVVFCLRAYVEHLAQGLSMFFPHVYGMSASSSQIERDQALYTFRAEPHSILVATEVVARGVDLGQVACVVNFQLPSTFATYATRLSVAGQAGRPAAAVSFVTPNDRRLVPDLIEGLRRVGQPVPTRLFDFLPYALEDGPPRESRPALPDGPMAGRGDQRRLAADPGRGGARLQLPDFNDDADGD</sequence>
<dbReference type="EMBL" id="OQ397593">
    <property type="protein sequence ID" value="WMV69925.1"/>
    <property type="molecule type" value="mRNA"/>
</dbReference>
<dbReference type="InterPro" id="IPR035979">
    <property type="entry name" value="RBD_domain_sf"/>
</dbReference>
<feature type="domain" description="Helicase C-terminal" evidence="8">
    <location>
        <begin position="742"/>
        <end position="893"/>
    </location>
</feature>
<dbReference type="SMART" id="SM00490">
    <property type="entry name" value="HELICc"/>
    <property type="match status" value="1"/>
</dbReference>
<keyword evidence="4 9" id="KW-0347">Helicase</keyword>
<dbReference type="Pfam" id="PF00270">
    <property type="entry name" value="DEAD"/>
    <property type="match status" value="1"/>
</dbReference>
<feature type="domain" description="Helicase ATP-binding" evidence="7">
    <location>
        <begin position="535"/>
        <end position="714"/>
    </location>
</feature>
<evidence type="ECO:0000256" key="2">
    <source>
        <dbReference type="ARBA" id="ARBA00022741"/>
    </source>
</evidence>
<dbReference type="InterPro" id="IPR011545">
    <property type="entry name" value="DEAD/DEAH_box_helicase_dom"/>
</dbReference>
<dbReference type="InterPro" id="IPR012677">
    <property type="entry name" value="Nucleotide-bd_a/b_plait_sf"/>
</dbReference>
<dbReference type="PROSITE" id="PS51192">
    <property type="entry name" value="HELICASE_ATP_BIND_1"/>
    <property type="match status" value="1"/>
</dbReference>
<dbReference type="PROSITE" id="PS51194">
    <property type="entry name" value="HELICASE_CTER"/>
    <property type="match status" value="1"/>
</dbReference>
<dbReference type="InterPro" id="IPR014001">
    <property type="entry name" value="Helicase_ATP-bd"/>
</dbReference>
<gene>
    <name evidence="9" type="primary">DDX5-17D</name>
</gene>
<feature type="region of interest" description="Disordered" evidence="6">
    <location>
        <begin position="900"/>
        <end position="946"/>
    </location>
</feature>
<protein>
    <recommendedName>
        <fullName evidence="1">RNA helicase</fullName>
        <ecNumber evidence="1">3.6.4.13</ecNumber>
    </recommendedName>
</protein>